<dbReference type="PANTHER" id="PTHR48022">
    <property type="entry name" value="PLASTIDIC GLUCOSE TRANSPORTER 4"/>
    <property type="match status" value="1"/>
</dbReference>
<feature type="transmembrane region" description="Helical" evidence="8">
    <location>
        <begin position="457"/>
        <end position="475"/>
    </location>
</feature>
<dbReference type="PRINTS" id="PR00171">
    <property type="entry name" value="SUGRTRNSPORT"/>
</dbReference>
<dbReference type="InterPro" id="IPR005828">
    <property type="entry name" value="MFS_sugar_transport-like"/>
</dbReference>
<evidence type="ECO:0000256" key="6">
    <source>
        <dbReference type="ARBA" id="ARBA00023136"/>
    </source>
</evidence>
<dbReference type="PROSITE" id="PS00216">
    <property type="entry name" value="SUGAR_TRANSPORT_1"/>
    <property type="match status" value="1"/>
</dbReference>
<protein>
    <recommendedName>
        <fullName evidence="9">Major facilitator superfamily (MFS) profile domain-containing protein</fullName>
    </recommendedName>
</protein>
<evidence type="ECO:0000256" key="5">
    <source>
        <dbReference type="ARBA" id="ARBA00022989"/>
    </source>
</evidence>
<comment type="caution">
    <text evidence="10">The sequence shown here is derived from an EMBL/GenBank/DDBJ whole genome shotgun (WGS) entry which is preliminary data.</text>
</comment>
<evidence type="ECO:0000256" key="8">
    <source>
        <dbReference type="SAM" id="Phobius"/>
    </source>
</evidence>
<comment type="subcellular location">
    <subcellularLocation>
        <location evidence="1">Membrane</location>
        <topology evidence="1">Multi-pass membrane protein</topology>
    </subcellularLocation>
</comment>
<dbReference type="GO" id="GO:0016020">
    <property type="term" value="C:membrane"/>
    <property type="evidence" value="ECO:0007669"/>
    <property type="project" value="UniProtKB-SubCell"/>
</dbReference>
<feature type="transmembrane region" description="Helical" evidence="8">
    <location>
        <begin position="294"/>
        <end position="316"/>
    </location>
</feature>
<proteinExistence type="inferred from homology"/>
<dbReference type="EMBL" id="JACCJB010000015">
    <property type="protein sequence ID" value="KAF6220767.1"/>
    <property type="molecule type" value="Genomic_DNA"/>
</dbReference>
<dbReference type="NCBIfam" id="TIGR00879">
    <property type="entry name" value="SP"/>
    <property type="match status" value="1"/>
</dbReference>
<comment type="similarity">
    <text evidence="2 7">Belongs to the major facilitator superfamily. Sugar transporter (TC 2.A.1.1) family.</text>
</comment>
<evidence type="ECO:0000256" key="2">
    <source>
        <dbReference type="ARBA" id="ARBA00010992"/>
    </source>
</evidence>
<evidence type="ECO:0000256" key="3">
    <source>
        <dbReference type="ARBA" id="ARBA00022448"/>
    </source>
</evidence>
<keyword evidence="3 7" id="KW-0813">Transport</keyword>
<dbReference type="GeneID" id="59330860"/>
<keyword evidence="5 8" id="KW-1133">Transmembrane helix</keyword>
<feature type="transmembrane region" description="Helical" evidence="8">
    <location>
        <begin position="362"/>
        <end position="382"/>
    </location>
</feature>
<dbReference type="GO" id="GO:0005351">
    <property type="term" value="F:carbohydrate:proton symporter activity"/>
    <property type="evidence" value="ECO:0007669"/>
    <property type="project" value="TreeGrafter"/>
</dbReference>
<dbReference type="AlphaFoldDB" id="A0A8H6CC77"/>
<evidence type="ECO:0000256" key="7">
    <source>
        <dbReference type="RuleBase" id="RU003346"/>
    </source>
</evidence>
<gene>
    <name evidence="10" type="ORF">HO133_002447</name>
</gene>
<feature type="transmembrane region" description="Helical" evidence="8">
    <location>
        <begin position="201"/>
        <end position="222"/>
    </location>
</feature>
<feature type="transmembrane region" description="Helical" evidence="8">
    <location>
        <begin position="83"/>
        <end position="103"/>
    </location>
</feature>
<dbReference type="InterPro" id="IPR036259">
    <property type="entry name" value="MFS_trans_sf"/>
</dbReference>
<name>A0A8H6CC77_9LECA</name>
<keyword evidence="11" id="KW-1185">Reference proteome</keyword>
<dbReference type="RefSeq" id="XP_037150202.1">
    <property type="nucleotide sequence ID" value="XM_037293373.1"/>
</dbReference>
<dbReference type="InterPro" id="IPR050360">
    <property type="entry name" value="MFS_Sugar_Transporters"/>
</dbReference>
<dbReference type="Pfam" id="PF00083">
    <property type="entry name" value="Sugar_tr"/>
    <property type="match status" value="1"/>
</dbReference>
<evidence type="ECO:0000259" key="9">
    <source>
        <dbReference type="PROSITE" id="PS50850"/>
    </source>
</evidence>
<evidence type="ECO:0000313" key="10">
    <source>
        <dbReference type="EMBL" id="KAF6220767.1"/>
    </source>
</evidence>
<dbReference type="InterPro" id="IPR003663">
    <property type="entry name" value="Sugar/inositol_transpt"/>
</dbReference>
<feature type="transmembrane region" description="Helical" evidence="8">
    <location>
        <begin position="426"/>
        <end position="445"/>
    </location>
</feature>
<feature type="transmembrane region" description="Helical" evidence="8">
    <location>
        <begin position="328"/>
        <end position="350"/>
    </location>
</feature>
<feature type="domain" description="Major facilitator superfamily (MFS) profile" evidence="9">
    <location>
        <begin position="42"/>
        <end position="479"/>
    </location>
</feature>
<keyword evidence="6 8" id="KW-0472">Membrane</keyword>
<keyword evidence="4 8" id="KW-0812">Transmembrane</keyword>
<evidence type="ECO:0000256" key="4">
    <source>
        <dbReference type="ARBA" id="ARBA00022692"/>
    </source>
</evidence>
<evidence type="ECO:0000256" key="1">
    <source>
        <dbReference type="ARBA" id="ARBA00004141"/>
    </source>
</evidence>
<dbReference type="InterPro" id="IPR020846">
    <property type="entry name" value="MFS_dom"/>
</dbReference>
<feature type="transmembrane region" description="Helical" evidence="8">
    <location>
        <begin position="388"/>
        <end position="414"/>
    </location>
</feature>
<sequence length="518" mass="57091">MLNNLWPSSASSSKYTQLSDLEHSSVSPSYGLLTGSTLRGAIAAVCGTAFLLFGYDQGVLGAVIGLRSFRADFDNPSAKLEGIIAAIYDIGCFIGAIVAFLTADRYGRKGSIKWGCWIMVVGTVLQTSATESVQLIIARTLTGVGNGINTVNVPVWQAESFKSHNRGALLIIQSALIAFGHPLSTFMGLASSQAEPSSFAWRWPIAFQGVFLVIILIALPILPESPRWLAQHDRLEEAVEIFARLEGRDVSIEHPSVVRQRDEVKASVQQELLLGSASWGEVFTEGRNRNISRVLLGAGPYMMNQWCGINSLAYFLPITFERNIGLSTQLSLIISGVLGFQYFLISWLPYFFIEHFGRRKMLMSSAAACCFCMIMISSMLALDTTTSQWAFVAFTFLFFDAFSLGILPVSWMYASEIMPLRTRNKGVALGAASHWLSNFVVVYITPQAIQGLGYRLYLIWAALNATFVPITWLFYPETARRSLEDMDAVFLNESFGVTKTREPGTRTHAEPHVATATD</sequence>
<dbReference type="Proteomes" id="UP000593566">
    <property type="component" value="Unassembled WGS sequence"/>
</dbReference>
<dbReference type="PROSITE" id="PS50850">
    <property type="entry name" value="MFS"/>
    <property type="match status" value="1"/>
</dbReference>
<evidence type="ECO:0000313" key="11">
    <source>
        <dbReference type="Proteomes" id="UP000593566"/>
    </source>
</evidence>
<dbReference type="InterPro" id="IPR005829">
    <property type="entry name" value="Sugar_transporter_CS"/>
</dbReference>
<reference evidence="10 11" key="1">
    <citation type="journal article" date="2020" name="Genomics">
        <title>Complete, high-quality genomes from long-read metagenomic sequencing of two wolf lichen thalli reveals enigmatic genome architecture.</title>
        <authorList>
            <person name="McKenzie S.K."/>
            <person name="Walston R.F."/>
            <person name="Allen J.L."/>
        </authorList>
    </citation>
    <scope>NUCLEOTIDE SEQUENCE [LARGE SCALE GENOMIC DNA]</scope>
    <source>
        <strain evidence="10">WasteWater1</strain>
    </source>
</reference>
<accession>A0A8H6CC77</accession>
<dbReference type="Gene3D" id="1.20.1250.20">
    <property type="entry name" value="MFS general substrate transporter like domains"/>
    <property type="match status" value="1"/>
</dbReference>
<dbReference type="SUPFAM" id="SSF103473">
    <property type="entry name" value="MFS general substrate transporter"/>
    <property type="match status" value="1"/>
</dbReference>
<feature type="transmembrane region" description="Helical" evidence="8">
    <location>
        <begin position="168"/>
        <end position="189"/>
    </location>
</feature>
<dbReference type="PANTHER" id="PTHR48022:SF28">
    <property type="entry name" value="MAJOR FACILITATOR SUPERFAMILY (MFS) PROFILE DOMAIN-CONTAINING PROTEIN-RELATED"/>
    <property type="match status" value="1"/>
</dbReference>
<organism evidence="10 11">
    <name type="scientific">Letharia lupina</name>
    <dbReference type="NCBI Taxonomy" id="560253"/>
    <lineage>
        <taxon>Eukaryota</taxon>
        <taxon>Fungi</taxon>
        <taxon>Dikarya</taxon>
        <taxon>Ascomycota</taxon>
        <taxon>Pezizomycotina</taxon>
        <taxon>Lecanoromycetes</taxon>
        <taxon>OSLEUM clade</taxon>
        <taxon>Lecanoromycetidae</taxon>
        <taxon>Lecanorales</taxon>
        <taxon>Lecanorineae</taxon>
        <taxon>Parmeliaceae</taxon>
        <taxon>Letharia</taxon>
    </lineage>
</organism>